<name>A0ABM6NIT4_PSEO7</name>
<dbReference type="SUPFAM" id="SSF82866">
    <property type="entry name" value="Multidrug efflux transporter AcrB transmembrane domain"/>
    <property type="match status" value="2"/>
</dbReference>
<dbReference type="Gene3D" id="1.20.1640.10">
    <property type="entry name" value="Multidrug efflux transporter AcrB transmembrane domain"/>
    <property type="match status" value="2"/>
</dbReference>
<keyword evidence="4 6" id="KW-1133">Transmembrane helix</keyword>
<feature type="transmembrane region" description="Helical" evidence="6">
    <location>
        <begin position="746"/>
        <end position="771"/>
    </location>
</feature>
<dbReference type="InterPro" id="IPR000731">
    <property type="entry name" value="SSD"/>
</dbReference>
<evidence type="ECO:0000256" key="5">
    <source>
        <dbReference type="ARBA" id="ARBA00023136"/>
    </source>
</evidence>
<evidence type="ECO:0000259" key="7">
    <source>
        <dbReference type="PROSITE" id="PS50156"/>
    </source>
</evidence>
<organism evidence="8 9">
    <name type="scientific">Pseudoalteromonas piscicida</name>
    <dbReference type="NCBI Taxonomy" id="43662"/>
    <lineage>
        <taxon>Bacteria</taxon>
        <taxon>Pseudomonadati</taxon>
        <taxon>Pseudomonadota</taxon>
        <taxon>Gammaproteobacteria</taxon>
        <taxon>Alteromonadales</taxon>
        <taxon>Pseudoalteromonadaceae</taxon>
        <taxon>Pseudoalteromonas</taxon>
    </lineage>
</organism>
<evidence type="ECO:0000313" key="9">
    <source>
        <dbReference type="Proteomes" id="UP000016521"/>
    </source>
</evidence>
<evidence type="ECO:0000256" key="3">
    <source>
        <dbReference type="ARBA" id="ARBA00022692"/>
    </source>
</evidence>
<feature type="transmembrane region" description="Helical" evidence="6">
    <location>
        <begin position="20"/>
        <end position="41"/>
    </location>
</feature>
<feature type="transmembrane region" description="Helical" evidence="6">
    <location>
        <begin position="361"/>
        <end position="384"/>
    </location>
</feature>
<feature type="transmembrane region" description="Helical" evidence="6">
    <location>
        <begin position="292"/>
        <end position="310"/>
    </location>
</feature>
<keyword evidence="9" id="KW-1185">Reference proteome</keyword>
<feature type="transmembrane region" description="Helical" evidence="6">
    <location>
        <begin position="642"/>
        <end position="662"/>
    </location>
</feature>
<accession>A0ABM6NIT4</accession>
<comment type="subcellular location">
    <subcellularLocation>
        <location evidence="1">Cell membrane</location>
        <topology evidence="1">Multi-pass membrane protein</topology>
    </subcellularLocation>
</comment>
<feature type="transmembrane region" description="Helical" evidence="6">
    <location>
        <begin position="258"/>
        <end position="280"/>
    </location>
</feature>
<evidence type="ECO:0000256" key="2">
    <source>
        <dbReference type="ARBA" id="ARBA00022475"/>
    </source>
</evidence>
<dbReference type="EMBL" id="CP011924">
    <property type="protein sequence ID" value="ATD08855.1"/>
    <property type="molecule type" value="Genomic_DNA"/>
</dbReference>
<feature type="transmembrane region" description="Helical" evidence="6">
    <location>
        <begin position="232"/>
        <end position="251"/>
    </location>
</feature>
<evidence type="ECO:0000313" key="8">
    <source>
        <dbReference type="EMBL" id="ATD08855.1"/>
    </source>
</evidence>
<proteinExistence type="predicted"/>
<keyword evidence="5 6" id="KW-0472">Membrane</keyword>
<dbReference type="PROSITE" id="PS50156">
    <property type="entry name" value="SSD"/>
    <property type="match status" value="1"/>
</dbReference>
<feature type="domain" description="SSD" evidence="7">
    <location>
        <begin position="258"/>
        <end position="383"/>
    </location>
</feature>
<dbReference type="Proteomes" id="UP000016521">
    <property type="component" value="Chromosome I"/>
</dbReference>
<feature type="transmembrane region" description="Helical" evidence="6">
    <location>
        <begin position="615"/>
        <end position="635"/>
    </location>
</feature>
<protein>
    <recommendedName>
        <fullName evidence="7">SSD domain-containing protein</fullName>
    </recommendedName>
</protein>
<keyword evidence="3 6" id="KW-0812">Transmembrane</keyword>
<sequence>MSIETQIASQPSKMKRFTELLIRFRYVVTLIVVAICIATSLGQSRVGFSSDYRYYFGSPSPVIAAMDELESDYALSDSIYISISPKSGGTVFDKAVLSAVLHATEEAWKVPYATRVDSLSNYQNTVANDDDLTVAHLFKSESELIGSNIDYIRQVALAEPMLENRIVSQNGEHTGVNVVLTLPGKSPMETSEAVSAVRELAQELEAQYPVEVRLSGVHMLNHAFAEIGMQDIVNIMPVMYMVMLAILLVLFRSVLQVLMTVAIVHLSTITTMGIVGWLGIPLTAPSSIAPTIILTLAVADSVHIIMSFVIAKRRGVSDAEVIKESMSVNFLPILLTSLTTIIGFVALNFADAPPYHDLGNITAIGVFIAFVLSITLLPCLLYILPNWIKQKEQDTKFSDKIWAKLSHFIESKYKTVIIIFSALTIAFMIPIPNLKLDDRWVEYFSDKTQFRNDADFVQKNVTGLYSIEFNIQSLGSQGISDAEYLNTLDDFAKYYRSFDNVYNVSVLTDTMKRLNKNLHGDDPSFYRIPENKELAAQYLLLYEMSLPYGLDLTNQINMDKSSSKVVITMKDVSTNELREAAAKGEAWLKNNAPAYMHAIGSGATVIFAHQSDVNIQGMVTGTLLSLIMICIVVFIAMRNIKYGLISVLPNVLPAIFAFGAWTLLRGQAGMEVSIVVSATLGVIVDNCVHFMIKYLRGKEQFNLAPADAIKYAYQNVGNALLFTSVTLIAGYTVLTMSSFSLNSSLGLMSALTVVAALLVINILLPAIILFVDRAEQRAADERLINAQLAS</sequence>
<dbReference type="Pfam" id="PF03176">
    <property type="entry name" value="MMPL"/>
    <property type="match status" value="2"/>
</dbReference>
<dbReference type="PANTHER" id="PTHR33406">
    <property type="entry name" value="MEMBRANE PROTEIN MJ1562-RELATED"/>
    <property type="match status" value="1"/>
</dbReference>
<feature type="transmembrane region" description="Helical" evidence="6">
    <location>
        <begin position="413"/>
        <end position="431"/>
    </location>
</feature>
<feature type="transmembrane region" description="Helical" evidence="6">
    <location>
        <begin position="716"/>
        <end position="734"/>
    </location>
</feature>
<reference evidence="8 9" key="1">
    <citation type="submission" date="2015-06" db="EMBL/GenBank/DDBJ databases">
        <authorList>
            <person name="Xie B.-B."/>
            <person name="Rong J.-C."/>
            <person name="Qin Q.-L."/>
            <person name="Zhang Y.-Z."/>
        </authorList>
    </citation>
    <scope>NUCLEOTIDE SEQUENCE [LARGE SCALE GENOMIC DNA]</scope>
    <source>
        <strain evidence="8 9">JCM 20779</strain>
    </source>
</reference>
<dbReference type="InterPro" id="IPR050545">
    <property type="entry name" value="Mycobact_MmpL"/>
</dbReference>
<evidence type="ECO:0000256" key="4">
    <source>
        <dbReference type="ARBA" id="ARBA00022989"/>
    </source>
</evidence>
<dbReference type="RefSeq" id="WP_010368738.1">
    <property type="nucleotide sequence ID" value="NZ_CP011924.1"/>
</dbReference>
<gene>
    <name evidence="8" type="ORF">PPIS_a4193</name>
</gene>
<keyword evidence="2" id="KW-1003">Cell membrane</keyword>
<feature type="transmembrane region" description="Helical" evidence="6">
    <location>
        <begin position="674"/>
        <end position="695"/>
    </location>
</feature>
<evidence type="ECO:0000256" key="1">
    <source>
        <dbReference type="ARBA" id="ARBA00004651"/>
    </source>
</evidence>
<evidence type="ECO:0000256" key="6">
    <source>
        <dbReference type="SAM" id="Phobius"/>
    </source>
</evidence>
<dbReference type="InterPro" id="IPR004869">
    <property type="entry name" value="MMPL_dom"/>
</dbReference>
<dbReference type="PANTHER" id="PTHR33406:SF13">
    <property type="entry name" value="MEMBRANE PROTEIN YDFJ"/>
    <property type="match status" value="1"/>
</dbReference>
<feature type="transmembrane region" description="Helical" evidence="6">
    <location>
        <begin position="330"/>
        <end position="349"/>
    </location>
</feature>